<dbReference type="InterPro" id="IPR036250">
    <property type="entry name" value="AcylCo_DH-like_C"/>
</dbReference>
<dbReference type="Proteomes" id="UP000664914">
    <property type="component" value="Chromosome"/>
</dbReference>
<dbReference type="Gene3D" id="1.10.540.10">
    <property type="entry name" value="Acyl-CoA dehydrogenase/oxidase, N-terminal domain"/>
    <property type="match status" value="1"/>
</dbReference>
<dbReference type="GO" id="GO:0003995">
    <property type="term" value="F:acyl-CoA dehydrogenase activity"/>
    <property type="evidence" value="ECO:0007669"/>
    <property type="project" value="TreeGrafter"/>
</dbReference>
<dbReference type="PANTHER" id="PTHR43884:SF20">
    <property type="entry name" value="ACYL-COA DEHYDROGENASE FADE28"/>
    <property type="match status" value="1"/>
</dbReference>
<protein>
    <submittedName>
        <fullName evidence="7">Acyl-CoA dehydrogenase</fullName>
    </submittedName>
</protein>
<dbReference type="SUPFAM" id="SSF47203">
    <property type="entry name" value="Acyl-CoA dehydrogenase C-terminal domain-like"/>
    <property type="match status" value="1"/>
</dbReference>
<evidence type="ECO:0000313" key="8">
    <source>
        <dbReference type="Proteomes" id="UP000664914"/>
    </source>
</evidence>
<evidence type="ECO:0000313" key="7">
    <source>
        <dbReference type="EMBL" id="QTH19891.1"/>
    </source>
</evidence>
<dbReference type="InterPro" id="IPR037069">
    <property type="entry name" value="AcylCoA_DH/ox_N_sf"/>
</dbReference>
<evidence type="ECO:0000256" key="4">
    <source>
        <dbReference type="ARBA" id="ARBA00022827"/>
    </source>
</evidence>
<evidence type="ECO:0000256" key="3">
    <source>
        <dbReference type="ARBA" id="ARBA00022630"/>
    </source>
</evidence>
<organism evidence="7 8">
    <name type="scientific">Rhizorhabdus wittichii</name>
    <dbReference type="NCBI Taxonomy" id="160791"/>
    <lineage>
        <taxon>Bacteria</taxon>
        <taxon>Pseudomonadati</taxon>
        <taxon>Pseudomonadota</taxon>
        <taxon>Alphaproteobacteria</taxon>
        <taxon>Sphingomonadales</taxon>
        <taxon>Sphingomonadaceae</taxon>
        <taxon>Rhizorhabdus</taxon>
    </lineage>
</organism>
<dbReference type="SUPFAM" id="SSF56645">
    <property type="entry name" value="Acyl-CoA dehydrogenase NM domain-like"/>
    <property type="match status" value="1"/>
</dbReference>
<dbReference type="InterPro" id="IPR009100">
    <property type="entry name" value="AcylCoA_DH/oxidase_NM_dom_sf"/>
</dbReference>
<evidence type="ECO:0000259" key="6">
    <source>
        <dbReference type="Pfam" id="PF00441"/>
    </source>
</evidence>
<gene>
    <name evidence="7" type="ORF">HRJ34_16135</name>
</gene>
<dbReference type="GO" id="GO:0050660">
    <property type="term" value="F:flavin adenine dinucleotide binding"/>
    <property type="evidence" value="ECO:0007669"/>
    <property type="project" value="InterPro"/>
</dbReference>
<dbReference type="EMBL" id="CP059319">
    <property type="protein sequence ID" value="QTH19891.1"/>
    <property type="molecule type" value="Genomic_DNA"/>
</dbReference>
<feature type="domain" description="Acyl-CoA dehydrogenase/oxidase C-terminal" evidence="6">
    <location>
        <begin position="176"/>
        <end position="295"/>
    </location>
</feature>
<keyword evidence="5" id="KW-0560">Oxidoreductase</keyword>
<dbReference type="Gene3D" id="1.20.140.10">
    <property type="entry name" value="Butyryl-CoA Dehydrogenase, subunit A, domain 3"/>
    <property type="match status" value="1"/>
</dbReference>
<name>A0A975HC05_9SPHN</name>
<dbReference type="PANTHER" id="PTHR43884">
    <property type="entry name" value="ACYL-COA DEHYDROGENASE"/>
    <property type="match status" value="1"/>
</dbReference>
<dbReference type="RefSeq" id="WP_208631822.1">
    <property type="nucleotide sequence ID" value="NZ_CP059319.1"/>
</dbReference>
<dbReference type="AlphaFoldDB" id="A0A975HC05"/>
<proteinExistence type="inferred from homology"/>
<dbReference type="InterPro" id="IPR009075">
    <property type="entry name" value="AcylCo_DH/oxidase_C"/>
</dbReference>
<evidence type="ECO:0000256" key="2">
    <source>
        <dbReference type="ARBA" id="ARBA00009347"/>
    </source>
</evidence>
<evidence type="ECO:0000256" key="5">
    <source>
        <dbReference type="ARBA" id="ARBA00023002"/>
    </source>
</evidence>
<comment type="similarity">
    <text evidence="2">Belongs to the acyl-CoA dehydrogenase family.</text>
</comment>
<sequence>MTREELLDPFVRLLGDICPPSLVRAIEAGASPEPLWAAIEASGYLDALVPEAAGGAGLTLGQVAPLLMALGRHAFPLPAAETMAARALLARAGVERPQGPILLLAGRGSAPVPFARVADRAIVALDGRLVLAPLDQARLVPTGEPHSLAAALAWPAAVAGVELAAGSVDLAALAAVLSAAAIAGAADRLLEMTVAYADERSQFGKPIGRQQAIQQQMAVMAEQVVAARIAAEIGCAAGLDGDGVAAAVAKRTAGAAAAIVADIAHAVHGAIGISEECDVQLHTRRLREWRLAGGGEGHWAMRLGAARLAEAGLSSVDFVRMHVDGGDRFRAETVA</sequence>
<reference evidence="7" key="1">
    <citation type="submission" date="2020-07" db="EMBL/GenBank/DDBJ databases">
        <authorList>
            <person name="Camacho E."/>
        </authorList>
    </citation>
    <scope>NUCLEOTIDE SEQUENCE</scope>
    <source>
        <strain evidence="7">MPO218</strain>
    </source>
</reference>
<keyword evidence="4" id="KW-0274">FAD</keyword>
<accession>A0A975HC05</accession>
<comment type="cofactor">
    <cofactor evidence="1">
        <name>FAD</name>
        <dbReference type="ChEBI" id="CHEBI:57692"/>
    </cofactor>
</comment>
<keyword evidence="3" id="KW-0285">Flavoprotein</keyword>
<reference evidence="7" key="2">
    <citation type="submission" date="2021-04" db="EMBL/GenBank/DDBJ databases">
        <title>Isolation and genomic analysis of the ibuprofen-degrading bacterium Sphingomonas strain MPO218.</title>
        <authorList>
            <person name="Aulestia M."/>
            <person name="Flores A."/>
            <person name="Mangas E.L."/>
            <person name="Perez-Pulido A.J."/>
            <person name="Santero E."/>
            <person name="Camacho E.M."/>
        </authorList>
    </citation>
    <scope>NUCLEOTIDE SEQUENCE</scope>
    <source>
        <strain evidence="7">MPO218</strain>
    </source>
</reference>
<dbReference type="Pfam" id="PF00441">
    <property type="entry name" value="Acyl-CoA_dh_1"/>
    <property type="match status" value="1"/>
</dbReference>
<evidence type="ECO:0000256" key="1">
    <source>
        <dbReference type="ARBA" id="ARBA00001974"/>
    </source>
</evidence>